<dbReference type="PANTHER" id="PTHR11455">
    <property type="entry name" value="CRYPTOCHROME"/>
    <property type="match status" value="1"/>
</dbReference>
<proteinExistence type="inferred from homology"/>
<dbReference type="Gene3D" id="1.10.579.10">
    <property type="entry name" value="DNA Cyclobutane Dipyrimidine Photolyase, subunit A, domain 3"/>
    <property type="match status" value="1"/>
</dbReference>
<feature type="site" description="Electron transfer via tryptophanyl radical" evidence="6">
    <location>
        <position position="343"/>
    </location>
</feature>
<dbReference type="GO" id="GO:0003677">
    <property type="term" value="F:DNA binding"/>
    <property type="evidence" value="ECO:0007669"/>
    <property type="project" value="TreeGrafter"/>
</dbReference>
<organism evidence="9 10">
    <name type="scientific">Sphingomonas rhizophila</name>
    <dbReference type="NCBI Taxonomy" id="2071607"/>
    <lineage>
        <taxon>Bacteria</taxon>
        <taxon>Pseudomonadati</taxon>
        <taxon>Pseudomonadota</taxon>
        <taxon>Alphaproteobacteria</taxon>
        <taxon>Sphingomonadales</taxon>
        <taxon>Sphingomonadaceae</taxon>
        <taxon>Sphingomonas</taxon>
    </lineage>
</organism>
<reference evidence="9 10" key="1">
    <citation type="submission" date="2020-08" db="EMBL/GenBank/DDBJ databases">
        <title>Genome sequence of Sphingomonas rhizophila KACC 19189T.</title>
        <authorList>
            <person name="Hyun D.-W."/>
            <person name="Bae J.-W."/>
        </authorList>
    </citation>
    <scope>NUCLEOTIDE SEQUENCE [LARGE SCALE GENOMIC DNA]</scope>
    <source>
        <strain evidence="9 10">KACC 19189</strain>
    </source>
</reference>
<gene>
    <name evidence="9" type="ORF">H9L12_02445</name>
</gene>
<evidence type="ECO:0000256" key="6">
    <source>
        <dbReference type="PIRSR" id="PIRSR602081-2"/>
    </source>
</evidence>
<dbReference type="AlphaFoldDB" id="A0A7G9SCA8"/>
<dbReference type="PRINTS" id="PR00147">
    <property type="entry name" value="DNAPHOTLYASE"/>
</dbReference>
<dbReference type="GO" id="GO:0006950">
    <property type="term" value="P:response to stress"/>
    <property type="evidence" value="ECO:0007669"/>
    <property type="project" value="UniProtKB-ARBA"/>
</dbReference>
<keyword evidence="2 5" id="KW-0285">Flavoprotein</keyword>
<dbReference type="InterPro" id="IPR006050">
    <property type="entry name" value="DNA_photolyase_N"/>
</dbReference>
<dbReference type="InterPro" id="IPR036134">
    <property type="entry name" value="Crypto/Photolyase_FAD-like_sf"/>
</dbReference>
<evidence type="ECO:0000256" key="2">
    <source>
        <dbReference type="ARBA" id="ARBA00022630"/>
    </source>
</evidence>
<accession>A0A7G9SCA8</accession>
<evidence type="ECO:0000313" key="10">
    <source>
        <dbReference type="Proteomes" id="UP000515955"/>
    </source>
</evidence>
<dbReference type="GO" id="GO:0071949">
    <property type="term" value="F:FAD binding"/>
    <property type="evidence" value="ECO:0007669"/>
    <property type="project" value="TreeGrafter"/>
</dbReference>
<dbReference type="GO" id="GO:0006139">
    <property type="term" value="P:nucleobase-containing compound metabolic process"/>
    <property type="evidence" value="ECO:0007669"/>
    <property type="project" value="UniProtKB-ARBA"/>
</dbReference>
<comment type="cofactor">
    <cofactor evidence="5">
        <name>FAD</name>
        <dbReference type="ChEBI" id="CHEBI:57692"/>
    </cofactor>
    <text evidence="5">Binds 1 FAD per subunit.</text>
</comment>
<keyword evidence="4 7" id="KW-0157">Chromophore</keyword>
<keyword evidence="9" id="KW-0456">Lyase</keyword>
<dbReference type="KEGG" id="srhi:H9L12_02445"/>
<feature type="binding site" evidence="5">
    <location>
        <begin position="356"/>
        <end position="358"/>
    </location>
    <ligand>
        <name>FAD</name>
        <dbReference type="ChEBI" id="CHEBI:57692"/>
    </ligand>
</feature>
<dbReference type="PROSITE" id="PS51645">
    <property type="entry name" value="PHR_CRY_ALPHA_BETA"/>
    <property type="match status" value="1"/>
</dbReference>
<dbReference type="PROSITE" id="PS00691">
    <property type="entry name" value="DNA_PHOTOLYASES_1_2"/>
    <property type="match status" value="1"/>
</dbReference>
<dbReference type="SUPFAM" id="SSF52425">
    <property type="entry name" value="Cryptochrome/photolyase, N-terminal domain"/>
    <property type="match status" value="1"/>
</dbReference>
<dbReference type="InterPro" id="IPR005101">
    <property type="entry name" value="Cryptochr/Photolyase_FAD-bd"/>
</dbReference>
<feature type="binding site" evidence="5">
    <location>
        <begin position="224"/>
        <end position="228"/>
    </location>
    <ligand>
        <name>FAD</name>
        <dbReference type="ChEBI" id="CHEBI:57692"/>
    </ligand>
</feature>
<dbReference type="Proteomes" id="UP000515955">
    <property type="component" value="Chromosome"/>
</dbReference>
<dbReference type="PANTHER" id="PTHR11455:SF9">
    <property type="entry name" value="CRYPTOCHROME CIRCADIAN CLOCK 5 ISOFORM X1"/>
    <property type="match status" value="1"/>
</dbReference>
<dbReference type="SUPFAM" id="SSF48173">
    <property type="entry name" value="Cryptochrome/photolyase FAD-binding domain"/>
    <property type="match status" value="1"/>
</dbReference>
<dbReference type="GO" id="GO:0009416">
    <property type="term" value="P:response to light stimulus"/>
    <property type="evidence" value="ECO:0007669"/>
    <property type="project" value="TreeGrafter"/>
</dbReference>
<dbReference type="EMBL" id="CP060717">
    <property type="protein sequence ID" value="QNN65483.1"/>
    <property type="molecule type" value="Genomic_DNA"/>
</dbReference>
<dbReference type="Gene3D" id="1.25.40.80">
    <property type="match status" value="1"/>
</dbReference>
<dbReference type="InterPro" id="IPR014729">
    <property type="entry name" value="Rossmann-like_a/b/a_fold"/>
</dbReference>
<protein>
    <submittedName>
        <fullName evidence="9">Deoxyribodipyrimidine photo-lyase</fullName>
    </submittedName>
</protein>
<evidence type="ECO:0000256" key="7">
    <source>
        <dbReference type="RuleBase" id="RU004182"/>
    </source>
</evidence>
<evidence type="ECO:0000313" key="9">
    <source>
        <dbReference type="EMBL" id="QNN65483.1"/>
    </source>
</evidence>
<dbReference type="Pfam" id="PF03441">
    <property type="entry name" value="FAD_binding_7"/>
    <property type="match status" value="1"/>
</dbReference>
<feature type="binding site" evidence="5">
    <location>
        <position position="253"/>
    </location>
    <ligand>
        <name>FAD</name>
        <dbReference type="ChEBI" id="CHEBI:57692"/>
    </ligand>
</feature>
<evidence type="ECO:0000256" key="1">
    <source>
        <dbReference type="ARBA" id="ARBA00001932"/>
    </source>
</evidence>
<evidence type="ECO:0000259" key="8">
    <source>
        <dbReference type="PROSITE" id="PS51645"/>
    </source>
</evidence>
<comment type="similarity">
    <text evidence="7">Belongs to the DNA photolyase family.</text>
</comment>
<keyword evidence="10" id="KW-1185">Reference proteome</keyword>
<feature type="domain" description="Photolyase/cryptochrome alpha/beta" evidence="8">
    <location>
        <begin position="3"/>
        <end position="121"/>
    </location>
</feature>
<evidence type="ECO:0000256" key="4">
    <source>
        <dbReference type="ARBA" id="ARBA00022991"/>
    </source>
</evidence>
<feature type="site" description="Electron transfer via tryptophanyl radical" evidence="6">
    <location>
        <position position="366"/>
    </location>
</feature>
<dbReference type="InterPro" id="IPR018394">
    <property type="entry name" value="DNA_photolyase_1_CS_C"/>
</dbReference>
<feature type="site" description="Electron transfer via tryptophanyl radical" evidence="6">
    <location>
        <position position="287"/>
    </location>
</feature>
<comment type="cofactor">
    <cofactor evidence="1">
        <name>(6R)-5,10-methylene-5,6,7,8-tetrahydrofolate</name>
        <dbReference type="ChEBI" id="CHEBI:15636"/>
    </cofactor>
</comment>
<sequence>MSAPALLWFRRDLRIADHHALTAAAAAGRVVPLFVLDDDTPGEFRIGGAQRWWLHHSLAALNESIGGKLVLRRGRAADVVRAVAQEIGAAEVHATALYEPWERETEAALADLVTFHDGDTLVPPDRVTTQGGSPFKVYGAFWRALTEQLPPEQALPAPDVQFVAGPGGDKLANWNLLPTKPDWATGFGKEWTPGEAGALERLDEFVTEVAAYERRRDRPSEEGTSRLSPHLHWGEVSPRQVWDALHPRGGSKFLKELAWRDFARSAMLAQPDIGWSNGRAAMDRLPWRTGADAEADFAAWTKGRTGYPIVDAGMRQLWATGWMHNRGRMIAASFLTKHLLIDWRRGAAWFWDTLIDADYGNNSLNWQWIAGTGTASQMFNRIMAPLAQSEKFDAGDYIREWVPELAGLDDDMIHDPADDRRGAYPPRLIGHREARDRALSALAKVRG</sequence>
<dbReference type="Gene3D" id="3.40.50.620">
    <property type="entry name" value="HUPs"/>
    <property type="match status" value="1"/>
</dbReference>
<feature type="binding site" evidence="5">
    <location>
        <position position="212"/>
    </location>
    <ligand>
        <name>FAD</name>
        <dbReference type="ChEBI" id="CHEBI:57692"/>
    </ligand>
</feature>
<evidence type="ECO:0000256" key="5">
    <source>
        <dbReference type="PIRSR" id="PIRSR602081-1"/>
    </source>
</evidence>
<dbReference type="InterPro" id="IPR002081">
    <property type="entry name" value="Cryptochrome/DNA_photolyase_1"/>
</dbReference>
<dbReference type="InterPro" id="IPR036155">
    <property type="entry name" value="Crypto/Photolyase_N_sf"/>
</dbReference>
<evidence type="ECO:0000256" key="3">
    <source>
        <dbReference type="ARBA" id="ARBA00022827"/>
    </source>
</evidence>
<dbReference type="RefSeq" id="WP_187542474.1">
    <property type="nucleotide sequence ID" value="NZ_CP060717.1"/>
</dbReference>
<dbReference type="PROSITE" id="PS00394">
    <property type="entry name" value="DNA_PHOTOLYASES_1_1"/>
    <property type="match status" value="1"/>
</dbReference>
<dbReference type="GO" id="GO:0003904">
    <property type="term" value="F:deoxyribodipyrimidine photo-lyase activity"/>
    <property type="evidence" value="ECO:0007669"/>
    <property type="project" value="TreeGrafter"/>
</dbReference>
<name>A0A7G9SCA8_9SPHN</name>
<keyword evidence="3 5" id="KW-0274">FAD</keyword>
<dbReference type="Pfam" id="PF00875">
    <property type="entry name" value="DNA_photolyase"/>
    <property type="match status" value="1"/>
</dbReference>